<dbReference type="InterPro" id="IPR004513">
    <property type="entry name" value="FtsX"/>
</dbReference>
<comment type="similarity">
    <text evidence="2 10">Belongs to the ABC-4 integral membrane protein family. FtsX subfamily.</text>
</comment>
<dbReference type="Pfam" id="PF02687">
    <property type="entry name" value="FtsX"/>
    <property type="match status" value="1"/>
</dbReference>
<evidence type="ECO:0000256" key="2">
    <source>
        <dbReference type="ARBA" id="ARBA00007379"/>
    </source>
</evidence>
<feature type="domain" description="FtsX extracellular" evidence="13">
    <location>
        <begin position="62"/>
        <end position="152"/>
    </location>
</feature>
<dbReference type="PIRSF" id="PIRSF003097">
    <property type="entry name" value="FtsX"/>
    <property type="match status" value="1"/>
</dbReference>
<dbReference type="InterPro" id="IPR003838">
    <property type="entry name" value="ABC3_permease_C"/>
</dbReference>
<organism evidence="14 15">
    <name type="scientific">Geosporobacter subterraneus DSM 17957</name>
    <dbReference type="NCBI Taxonomy" id="1121919"/>
    <lineage>
        <taxon>Bacteria</taxon>
        <taxon>Bacillati</taxon>
        <taxon>Bacillota</taxon>
        <taxon>Clostridia</taxon>
        <taxon>Peptostreptococcales</taxon>
        <taxon>Thermotaleaceae</taxon>
        <taxon>Geosporobacter</taxon>
    </lineage>
</organism>
<accession>A0A1M6EE80</accession>
<evidence type="ECO:0000259" key="13">
    <source>
        <dbReference type="Pfam" id="PF18075"/>
    </source>
</evidence>
<evidence type="ECO:0000256" key="10">
    <source>
        <dbReference type="PIRNR" id="PIRNR003097"/>
    </source>
</evidence>
<dbReference type="Pfam" id="PF18075">
    <property type="entry name" value="FtsX_ECD"/>
    <property type="match status" value="1"/>
</dbReference>
<dbReference type="STRING" id="1121919.SAMN02745975_00719"/>
<dbReference type="PANTHER" id="PTHR47755:SF1">
    <property type="entry name" value="CELL DIVISION PROTEIN FTSX"/>
    <property type="match status" value="1"/>
</dbReference>
<keyword evidence="6 11" id="KW-0812">Transmembrane</keyword>
<evidence type="ECO:0000256" key="6">
    <source>
        <dbReference type="ARBA" id="ARBA00022692"/>
    </source>
</evidence>
<dbReference type="AlphaFoldDB" id="A0A1M6EE80"/>
<evidence type="ECO:0000256" key="5">
    <source>
        <dbReference type="ARBA" id="ARBA00022618"/>
    </source>
</evidence>
<keyword evidence="4 10" id="KW-1003">Cell membrane</keyword>
<comment type="function">
    <text evidence="10">Part of the ABC transporter FtsEX involved in asymmetric cellular division facilitating the initiation of sporulation.</text>
</comment>
<evidence type="ECO:0000256" key="4">
    <source>
        <dbReference type="ARBA" id="ARBA00022475"/>
    </source>
</evidence>
<feature type="domain" description="ABC3 transporter permease C-terminal" evidence="12">
    <location>
        <begin position="176"/>
        <end position="279"/>
    </location>
</feature>
<protein>
    <recommendedName>
        <fullName evidence="3 10">Cell division protein FtsX</fullName>
    </recommendedName>
</protein>
<evidence type="ECO:0000256" key="8">
    <source>
        <dbReference type="ARBA" id="ARBA00023136"/>
    </source>
</evidence>
<dbReference type="Proteomes" id="UP000184536">
    <property type="component" value="Unassembled WGS sequence"/>
</dbReference>
<evidence type="ECO:0000256" key="11">
    <source>
        <dbReference type="SAM" id="Phobius"/>
    </source>
</evidence>
<evidence type="ECO:0000259" key="12">
    <source>
        <dbReference type="Pfam" id="PF02687"/>
    </source>
</evidence>
<feature type="transmembrane region" description="Helical" evidence="11">
    <location>
        <begin position="215"/>
        <end position="236"/>
    </location>
</feature>
<gene>
    <name evidence="14" type="ORF">SAMN02745975_00719</name>
</gene>
<feature type="transmembrane region" description="Helical" evidence="11">
    <location>
        <begin position="21"/>
        <end position="49"/>
    </location>
</feature>
<name>A0A1M6EE80_9FIRM</name>
<keyword evidence="7 11" id="KW-1133">Transmembrane helix</keyword>
<keyword evidence="9 10" id="KW-0131">Cell cycle</keyword>
<dbReference type="RefSeq" id="WP_110940003.1">
    <property type="nucleotide sequence ID" value="NZ_FQZV01000008.1"/>
</dbReference>
<evidence type="ECO:0000313" key="15">
    <source>
        <dbReference type="Proteomes" id="UP000184536"/>
    </source>
</evidence>
<keyword evidence="5 10" id="KW-0132">Cell division</keyword>
<dbReference type="PANTHER" id="PTHR47755">
    <property type="entry name" value="CELL DIVISION PROTEIN FTSX"/>
    <property type="match status" value="1"/>
</dbReference>
<proteinExistence type="inferred from homology"/>
<feature type="transmembrane region" description="Helical" evidence="11">
    <location>
        <begin position="171"/>
        <end position="194"/>
    </location>
</feature>
<dbReference type="Gene3D" id="3.30.70.3040">
    <property type="match status" value="1"/>
</dbReference>
<dbReference type="EMBL" id="FQZV01000008">
    <property type="protein sequence ID" value="SHI83786.1"/>
    <property type="molecule type" value="Genomic_DNA"/>
</dbReference>
<keyword evidence="15" id="KW-1185">Reference proteome</keyword>
<evidence type="ECO:0000313" key="14">
    <source>
        <dbReference type="EMBL" id="SHI83786.1"/>
    </source>
</evidence>
<dbReference type="GO" id="GO:0005886">
    <property type="term" value="C:plasma membrane"/>
    <property type="evidence" value="ECO:0007669"/>
    <property type="project" value="UniProtKB-SubCell"/>
</dbReference>
<comment type="subcellular location">
    <subcellularLocation>
        <location evidence="1">Cell membrane</location>
        <topology evidence="1">Multi-pass membrane protein</topology>
    </subcellularLocation>
</comment>
<dbReference type="GO" id="GO:0051301">
    <property type="term" value="P:cell division"/>
    <property type="evidence" value="ECO:0007669"/>
    <property type="project" value="UniProtKB-KW"/>
</dbReference>
<evidence type="ECO:0000256" key="7">
    <source>
        <dbReference type="ARBA" id="ARBA00022989"/>
    </source>
</evidence>
<sequence>MTNLLHNIGYFFREAKTIVRLNLLSNMVSLISTGLIFFILAMVVAGWWISIDVIEVIQGEAEINVYFDESLNAADLQDLIKGIGSIEGVREVRLVDEKEAYARMEEILGEEARVLEFFEDNPFNPFIEVKIHLEQITSILEKLTSTQDVAYVRDNQEILERLRSLSRVLEFSGYLAAVAVGISTLVIVSHMIRLEIYNNREQINTLRLLGAPESFIGLPFLIVGILLTLSGGLVAASMSHLVLNQIYAQMAGPLPFIPLPPFAAFARKLAALIILLSIGLGLTGSLVGLSSEKGN</sequence>
<feature type="transmembrane region" description="Helical" evidence="11">
    <location>
        <begin position="269"/>
        <end position="289"/>
    </location>
</feature>
<evidence type="ECO:0000256" key="1">
    <source>
        <dbReference type="ARBA" id="ARBA00004651"/>
    </source>
</evidence>
<dbReference type="OrthoDB" id="1952338at2"/>
<keyword evidence="8 10" id="KW-0472">Membrane</keyword>
<evidence type="ECO:0000256" key="3">
    <source>
        <dbReference type="ARBA" id="ARBA00021907"/>
    </source>
</evidence>
<evidence type="ECO:0000256" key="9">
    <source>
        <dbReference type="ARBA" id="ARBA00023306"/>
    </source>
</evidence>
<reference evidence="15" key="1">
    <citation type="submission" date="2016-11" db="EMBL/GenBank/DDBJ databases">
        <authorList>
            <person name="Varghese N."/>
            <person name="Submissions S."/>
        </authorList>
    </citation>
    <scope>NUCLEOTIDE SEQUENCE [LARGE SCALE GENOMIC DNA]</scope>
    <source>
        <strain evidence="15">DSM 17957</strain>
    </source>
</reference>
<dbReference type="InterPro" id="IPR040690">
    <property type="entry name" value="FtsX_ECD"/>
</dbReference>